<dbReference type="EMBL" id="DYYG01000035">
    <property type="protein sequence ID" value="HJE24217.1"/>
    <property type="molecule type" value="Genomic_DNA"/>
</dbReference>
<reference evidence="1" key="1">
    <citation type="journal article" date="2021" name="PeerJ">
        <title>Extensive microbial diversity within the chicken gut microbiome revealed by metagenomics and culture.</title>
        <authorList>
            <person name="Gilroy R."/>
            <person name="Ravi A."/>
            <person name="Getino M."/>
            <person name="Pursley I."/>
            <person name="Horton D.L."/>
            <person name="Alikhan N.F."/>
            <person name="Baker D."/>
            <person name="Gharbi K."/>
            <person name="Hall N."/>
            <person name="Watson M."/>
            <person name="Adriaenssens E.M."/>
            <person name="Foster-Nyarko E."/>
            <person name="Jarju S."/>
            <person name="Secka A."/>
            <person name="Antonio M."/>
            <person name="Oren A."/>
            <person name="Chaudhuri R.R."/>
            <person name="La Ragione R."/>
            <person name="Hildebrand F."/>
            <person name="Pallen M.J."/>
        </authorList>
    </citation>
    <scope>NUCLEOTIDE SEQUENCE</scope>
    <source>
        <strain evidence="1">316</strain>
    </source>
</reference>
<organism evidence="1 2">
    <name type="scientific">Methylorubrum populi</name>
    <dbReference type="NCBI Taxonomy" id="223967"/>
    <lineage>
        <taxon>Bacteria</taxon>
        <taxon>Pseudomonadati</taxon>
        <taxon>Pseudomonadota</taxon>
        <taxon>Alphaproteobacteria</taxon>
        <taxon>Hyphomicrobiales</taxon>
        <taxon>Methylobacteriaceae</taxon>
        <taxon>Methylorubrum</taxon>
    </lineage>
</organism>
<protein>
    <submittedName>
        <fullName evidence="1">Uncharacterized protein</fullName>
    </submittedName>
</protein>
<proteinExistence type="predicted"/>
<gene>
    <name evidence="1" type="ORF">K8W01_11215</name>
</gene>
<accession>A0A921JFJ5</accession>
<comment type="caution">
    <text evidence="1">The sequence shown here is derived from an EMBL/GenBank/DDBJ whole genome shotgun (WGS) entry which is preliminary data.</text>
</comment>
<dbReference type="Proteomes" id="UP000742631">
    <property type="component" value="Unassembled WGS sequence"/>
</dbReference>
<sequence length="70" mass="7870">MRTLTEGIRIDSLMAEQLSRISERARLCGETEMANGLLGVVRQHRVAVLKGQGRLAALKEDYAALFRNER</sequence>
<name>A0A921JFJ5_9HYPH</name>
<reference evidence="1" key="2">
    <citation type="submission" date="2021-09" db="EMBL/GenBank/DDBJ databases">
        <authorList>
            <person name="Gilroy R."/>
        </authorList>
    </citation>
    <scope>NUCLEOTIDE SEQUENCE</scope>
    <source>
        <strain evidence="1">316</strain>
    </source>
</reference>
<dbReference type="AlphaFoldDB" id="A0A921JFJ5"/>
<evidence type="ECO:0000313" key="2">
    <source>
        <dbReference type="Proteomes" id="UP000742631"/>
    </source>
</evidence>
<evidence type="ECO:0000313" key="1">
    <source>
        <dbReference type="EMBL" id="HJE24217.1"/>
    </source>
</evidence>